<gene>
    <name evidence="11" type="ORF">Anas_07717</name>
</gene>
<dbReference type="FunFam" id="1.10.510.10:FF:000157">
    <property type="entry name" value="Ribosomal protein S6 kinase"/>
    <property type="match status" value="1"/>
</dbReference>
<keyword evidence="3" id="KW-0597">Phosphoprotein</keyword>
<dbReference type="Pfam" id="PF00433">
    <property type="entry name" value="Pkinase_C"/>
    <property type="match status" value="1"/>
</dbReference>
<evidence type="ECO:0000256" key="6">
    <source>
        <dbReference type="ARBA" id="ARBA00022777"/>
    </source>
</evidence>
<sequence length="625" mass="69352">MEQRSSIAFTWNKRKWVGTEQDLNWDDLANKKIVAPFVPVIDGELDVSNFASEFTAMVPQDSPAIVPPDTEKAFMGYSYVAPSILFTDNVISEGFFQPSPEKRPSTTNILACRFKDSPFFKNYDIDLHDRILGEGSFSVCRKCVHKQTNKNYSVKIVSRKIDCSREISLLRSCQGHPNTVNFKEVFYDEAHTYIVTELLEGGELLARIRNKSRFTEAEAARIMRSLASAIDFMHKKRIVHRDLKPENILFKSQDDDSEICIVDFGFARLIPSKESDSMKTPCFTLMYAAPEVIDHAYTMLSGTAPFQSTSRKGYSSTIVDKIKNGDFDLSGPEWATVSSQAKCIIKGLLTVDSSNRLTMSDLLSHEWMMGTTLYSLTPLFTPNMLLSKGFSQSKGPPTAEAGVKHAFYAFHIATRQGFRLQDVSKARLAQRRKNKKGSSDGRSHSSASSFSSVSSASSFSSGTSSMNTPQKERCSGSSVGLTPKREKSVFDFGEDRVNAYLSSLPSSPSTSPCSSTSSSLPTSLSSVPKVSSPLAVNLTPVPGSKFKIRGNTSAHPKHTKESGNTLDNTKHTQPLTPSSLSVCGPRTRAQKRKLKNNQESEKKYLKNERLKASRRKREDTVIIDD</sequence>
<keyword evidence="5" id="KW-0547">Nucleotide-binding</keyword>
<dbReference type="Proteomes" id="UP000326759">
    <property type="component" value="Unassembled WGS sequence"/>
</dbReference>
<evidence type="ECO:0000313" key="12">
    <source>
        <dbReference type="Proteomes" id="UP000326759"/>
    </source>
</evidence>
<keyword evidence="2" id="KW-0723">Serine/threonine-protein kinase</keyword>
<keyword evidence="12" id="KW-1185">Reference proteome</keyword>
<name>A0A5N5SV71_9CRUS</name>
<dbReference type="Gene3D" id="1.10.510.10">
    <property type="entry name" value="Transferase(Phosphotransferase) domain 1"/>
    <property type="match status" value="2"/>
</dbReference>
<dbReference type="SMART" id="SM00133">
    <property type="entry name" value="S_TK_X"/>
    <property type="match status" value="1"/>
</dbReference>
<dbReference type="PANTHER" id="PTHR24349">
    <property type="entry name" value="SERINE/THREONINE-PROTEIN KINASE"/>
    <property type="match status" value="1"/>
</dbReference>
<dbReference type="AlphaFoldDB" id="A0A5N5SV71"/>
<dbReference type="PROSITE" id="PS51285">
    <property type="entry name" value="AGC_KINASE_CTER"/>
    <property type="match status" value="1"/>
</dbReference>
<evidence type="ECO:0000259" key="10">
    <source>
        <dbReference type="PROSITE" id="PS51285"/>
    </source>
</evidence>
<dbReference type="PROSITE" id="PS50011">
    <property type="entry name" value="PROTEIN_KINASE_DOM"/>
    <property type="match status" value="1"/>
</dbReference>
<evidence type="ECO:0000256" key="8">
    <source>
        <dbReference type="SAM" id="MobiDB-lite"/>
    </source>
</evidence>
<evidence type="ECO:0000256" key="7">
    <source>
        <dbReference type="ARBA" id="ARBA00022840"/>
    </source>
</evidence>
<evidence type="ECO:0000313" key="11">
    <source>
        <dbReference type="EMBL" id="KAB7498116.1"/>
    </source>
</evidence>
<comment type="similarity">
    <text evidence="1">Belongs to the protein kinase superfamily. CAMK Ser/Thr protein kinase family.</text>
</comment>
<evidence type="ECO:0000259" key="9">
    <source>
        <dbReference type="PROSITE" id="PS50011"/>
    </source>
</evidence>
<keyword evidence="6 11" id="KW-0418">Kinase</keyword>
<dbReference type="EMBL" id="SEYY01019570">
    <property type="protein sequence ID" value="KAB7498116.1"/>
    <property type="molecule type" value="Genomic_DNA"/>
</dbReference>
<comment type="caution">
    <text evidence="11">The sequence shown here is derived from an EMBL/GenBank/DDBJ whole genome shotgun (WGS) entry which is preliminary data.</text>
</comment>
<feature type="compositionally biased region" description="Low complexity" evidence="8">
    <location>
        <begin position="444"/>
        <end position="465"/>
    </location>
</feature>
<protein>
    <submittedName>
        <fullName evidence="11">Ribosomal protein S6 kinase alpha-5</fullName>
    </submittedName>
</protein>
<dbReference type="GO" id="GO:0005524">
    <property type="term" value="F:ATP binding"/>
    <property type="evidence" value="ECO:0007669"/>
    <property type="project" value="UniProtKB-KW"/>
</dbReference>
<feature type="compositionally biased region" description="Polar residues" evidence="8">
    <location>
        <begin position="562"/>
        <end position="581"/>
    </location>
</feature>
<dbReference type="InterPro" id="IPR000961">
    <property type="entry name" value="AGC-kinase_C"/>
</dbReference>
<dbReference type="GO" id="GO:0004674">
    <property type="term" value="F:protein serine/threonine kinase activity"/>
    <property type="evidence" value="ECO:0007669"/>
    <property type="project" value="UniProtKB-KW"/>
</dbReference>
<dbReference type="InterPro" id="IPR050205">
    <property type="entry name" value="CDPK_Ser/Thr_kinases"/>
</dbReference>
<dbReference type="SMART" id="SM00220">
    <property type="entry name" value="S_TKc"/>
    <property type="match status" value="1"/>
</dbReference>
<dbReference type="SUPFAM" id="SSF56112">
    <property type="entry name" value="Protein kinase-like (PK-like)"/>
    <property type="match status" value="1"/>
</dbReference>
<dbReference type="InterPro" id="IPR011009">
    <property type="entry name" value="Kinase-like_dom_sf"/>
</dbReference>
<dbReference type="InterPro" id="IPR000719">
    <property type="entry name" value="Prot_kinase_dom"/>
</dbReference>
<evidence type="ECO:0000256" key="1">
    <source>
        <dbReference type="ARBA" id="ARBA00006692"/>
    </source>
</evidence>
<dbReference type="OrthoDB" id="63267at2759"/>
<dbReference type="Gene3D" id="3.30.200.20">
    <property type="entry name" value="Phosphorylase Kinase, domain 1"/>
    <property type="match status" value="2"/>
</dbReference>
<evidence type="ECO:0000256" key="2">
    <source>
        <dbReference type="ARBA" id="ARBA00022527"/>
    </source>
</evidence>
<feature type="region of interest" description="Disordered" evidence="8">
    <location>
        <begin position="427"/>
        <end position="482"/>
    </location>
</feature>
<dbReference type="InterPro" id="IPR008271">
    <property type="entry name" value="Ser/Thr_kinase_AS"/>
</dbReference>
<keyword evidence="7" id="KW-0067">ATP-binding</keyword>
<proteinExistence type="inferred from homology"/>
<keyword evidence="4" id="KW-0808">Transferase</keyword>
<feature type="region of interest" description="Disordered" evidence="8">
    <location>
        <begin position="503"/>
        <end position="625"/>
    </location>
</feature>
<evidence type="ECO:0000256" key="3">
    <source>
        <dbReference type="ARBA" id="ARBA00022553"/>
    </source>
</evidence>
<reference evidence="11 12" key="1">
    <citation type="journal article" date="2019" name="PLoS Biol.">
        <title>Sex chromosomes control vertical transmission of feminizing Wolbachia symbionts in an isopod.</title>
        <authorList>
            <person name="Becking T."/>
            <person name="Chebbi M.A."/>
            <person name="Giraud I."/>
            <person name="Moumen B."/>
            <person name="Laverre T."/>
            <person name="Caubet Y."/>
            <person name="Peccoud J."/>
            <person name="Gilbert C."/>
            <person name="Cordaux R."/>
        </authorList>
    </citation>
    <scope>NUCLEOTIDE SEQUENCE [LARGE SCALE GENOMIC DNA]</scope>
    <source>
        <strain evidence="11">ANa2</strain>
        <tissue evidence="11">Whole body excluding digestive tract and cuticle</tissue>
    </source>
</reference>
<evidence type="ECO:0000256" key="4">
    <source>
        <dbReference type="ARBA" id="ARBA00022679"/>
    </source>
</evidence>
<dbReference type="InterPro" id="IPR017892">
    <property type="entry name" value="Pkinase_C"/>
</dbReference>
<dbReference type="Pfam" id="PF00069">
    <property type="entry name" value="Pkinase"/>
    <property type="match status" value="1"/>
</dbReference>
<feature type="compositionally biased region" description="Basic and acidic residues" evidence="8">
    <location>
        <begin position="596"/>
        <end position="625"/>
    </location>
</feature>
<evidence type="ECO:0000256" key="5">
    <source>
        <dbReference type="ARBA" id="ARBA00022741"/>
    </source>
</evidence>
<dbReference type="PROSITE" id="PS00108">
    <property type="entry name" value="PROTEIN_KINASE_ST"/>
    <property type="match status" value="1"/>
</dbReference>
<feature type="compositionally biased region" description="Low complexity" evidence="8">
    <location>
        <begin position="503"/>
        <end position="534"/>
    </location>
</feature>
<feature type="domain" description="AGC-kinase C-terminal" evidence="10">
    <location>
        <begin position="21"/>
        <end position="89"/>
    </location>
</feature>
<organism evidence="11 12">
    <name type="scientific">Armadillidium nasatum</name>
    <dbReference type="NCBI Taxonomy" id="96803"/>
    <lineage>
        <taxon>Eukaryota</taxon>
        <taxon>Metazoa</taxon>
        <taxon>Ecdysozoa</taxon>
        <taxon>Arthropoda</taxon>
        <taxon>Crustacea</taxon>
        <taxon>Multicrustacea</taxon>
        <taxon>Malacostraca</taxon>
        <taxon>Eumalacostraca</taxon>
        <taxon>Peracarida</taxon>
        <taxon>Isopoda</taxon>
        <taxon>Oniscidea</taxon>
        <taxon>Crinocheta</taxon>
        <taxon>Armadillidiidae</taxon>
        <taxon>Armadillidium</taxon>
    </lineage>
</organism>
<feature type="domain" description="Protein kinase" evidence="9">
    <location>
        <begin position="126"/>
        <end position="368"/>
    </location>
</feature>
<accession>A0A5N5SV71</accession>